<dbReference type="PANTHER" id="PTHR30069:SF29">
    <property type="entry name" value="HEMOGLOBIN AND HEMOGLOBIN-HAPTOGLOBIN-BINDING PROTEIN 1-RELATED"/>
    <property type="match status" value="1"/>
</dbReference>
<reference evidence="5" key="1">
    <citation type="journal article" date="2019" name="Int. J. Syst. Evol. Microbiol.">
        <title>The Global Catalogue of Microorganisms (GCM) 10K type strain sequencing project: providing services to taxonomists for standard genome sequencing and annotation.</title>
        <authorList>
            <consortium name="The Broad Institute Genomics Platform"/>
            <consortium name="The Broad Institute Genome Sequencing Center for Infectious Disease"/>
            <person name="Wu L."/>
            <person name="Ma J."/>
        </authorList>
    </citation>
    <scope>NUCLEOTIDE SEQUENCE [LARGE SCALE GENOMIC DNA]</scope>
    <source>
        <strain evidence="5">JCM 17626</strain>
    </source>
</reference>
<evidence type="ECO:0000256" key="2">
    <source>
        <dbReference type="PROSITE-ProRule" id="PRU01360"/>
    </source>
</evidence>
<dbReference type="RefSeq" id="WP_344852223.1">
    <property type="nucleotide sequence ID" value="NZ_BAABBY010000007.1"/>
</dbReference>
<comment type="similarity">
    <text evidence="2">Belongs to the TonB-dependent receptor family.</text>
</comment>
<evidence type="ECO:0000313" key="5">
    <source>
        <dbReference type="Proteomes" id="UP001501772"/>
    </source>
</evidence>
<dbReference type="EMBL" id="BAABBY010000007">
    <property type="protein sequence ID" value="GAA4207301.1"/>
    <property type="molecule type" value="Genomic_DNA"/>
</dbReference>
<keyword evidence="2" id="KW-0812">Transmembrane</keyword>
<name>A0ABP8BHW4_9SPHI</name>
<dbReference type="Pfam" id="PF07715">
    <property type="entry name" value="Plug"/>
    <property type="match status" value="1"/>
</dbReference>
<evidence type="ECO:0000313" key="4">
    <source>
        <dbReference type="EMBL" id="GAA4207301.1"/>
    </source>
</evidence>
<dbReference type="PROSITE" id="PS52016">
    <property type="entry name" value="TONB_DEPENDENT_REC_3"/>
    <property type="match status" value="1"/>
</dbReference>
<dbReference type="Gene3D" id="2.170.130.10">
    <property type="entry name" value="TonB-dependent receptor, plug domain"/>
    <property type="match status" value="2"/>
</dbReference>
<dbReference type="InterPro" id="IPR039426">
    <property type="entry name" value="TonB-dep_rcpt-like"/>
</dbReference>
<keyword evidence="5" id="KW-1185">Reference proteome</keyword>
<evidence type="ECO:0000259" key="3">
    <source>
        <dbReference type="Pfam" id="PF07715"/>
    </source>
</evidence>
<keyword evidence="1" id="KW-0732">Signal</keyword>
<evidence type="ECO:0000256" key="1">
    <source>
        <dbReference type="ARBA" id="ARBA00022729"/>
    </source>
</evidence>
<gene>
    <name evidence="4" type="ORF">GCM10022289_29550</name>
</gene>
<proteinExistence type="inferred from homology"/>
<dbReference type="InterPro" id="IPR012910">
    <property type="entry name" value="Plug_dom"/>
</dbReference>
<dbReference type="Proteomes" id="UP001501772">
    <property type="component" value="Unassembled WGS sequence"/>
</dbReference>
<dbReference type="InterPro" id="IPR037066">
    <property type="entry name" value="Plug_dom_sf"/>
</dbReference>
<comment type="caution">
    <text evidence="4">The sequence shown here is derived from an EMBL/GenBank/DDBJ whole genome shotgun (WGS) entry which is preliminary data.</text>
</comment>
<comment type="subcellular location">
    <subcellularLocation>
        <location evidence="2">Cell outer membrane</location>
        <topology evidence="2">Multi-pass membrane protein</topology>
    </subcellularLocation>
</comment>
<accession>A0ABP8BHW4</accession>
<dbReference type="SUPFAM" id="SSF56935">
    <property type="entry name" value="Porins"/>
    <property type="match status" value="2"/>
</dbReference>
<feature type="domain" description="TonB-dependent receptor plug" evidence="3">
    <location>
        <begin position="17"/>
        <end position="90"/>
    </location>
</feature>
<dbReference type="PANTHER" id="PTHR30069">
    <property type="entry name" value="TONB-DEPENDENT OUTER MEMBRANE RECEPTOR"/>
    <property type="match status" value="1"/>
</dbReference>
<keyword evidence="2" id="KW-0472">Membrane</keyword>
<keyword evidence="2" id="KW-1134">Transmembrane beta strand</keyword>
<sequence>MKNFLTFTMMMGISLAGFAQKADSIKTTKITLRGILVAGAEPLVVIDGNKQYIRGTSMLDEINQANIESITVLKDSSAIVKYGPDGFAGVIEVKTKNNPLGKQSSIIPSKRLYNLPLKGKATGFTIRPKNSTAKDGDSNFSVTKNGIKLKSGETAPLYIIDGKEASGIEILDRENIEKVEIIKDTSGATIYGEKGKNGVIIITTKKAKTAPGKN</sequence>
<organism evidence="4 5">
    <name type="scientific">Pedobacter jeongneungensis</name>
    <dbReference type="NCBI Taxonomy" id="947309"/>
    <lineage>
        <taxon>Bacteria</taxon>
        <taxon>Pseudomonadati</taxon>
        <taxon>Bacteroidota</taxon>
        <taxon>Sphingobacteriia</taxon>
        <taxon>Sphingobacteriales</taxon>
        <taxon>Sphingobacteriaceae</taxon>
        <taxon>Pedobacter</taxon>
    </lineage>
</organism>
<keyword evidence="2" id="KW-0813">Transport</keyword>
<protein>
    <recommendedName>
        <fullName evidence="3">TonB-dependent receptor plug domain-containing protein</fullName>
    </recommendedName>
</protein>
<keyword evidence="2" id="KW-0998">Cell outer membrane</keyword>